<dbReference type="InterPro" id="IPR003770">
    <property type="entry name" value="MLTG-like"/>
</dbReference>
<comment type="function">
    <text evidence="7">Functions as a peptidoglycan terminase that cleaves nascent peptidoglycan strands endolytically to terminate their elongation.</text>
</comment>
<dbReference type="EC" id="4.2.2.29" evidence="7"/>
<dbReference type="HAMAP" id="MF_02065">
    <property type="entry name" value="MltG"/>
    <property type="match status" value="1"/>
</dbReference>
<keyword evidence="1 7" id="KW-1003">Cell membrane</keyword>
<organism evidence="8 9">
    <name type="scientific">Croceicoccus esteveae</name>
    <dbReference type="NCBI Taxonomy" id="3075597"/>
    <lineage>
        <taxon>Bacteria</taxon>
        <taxon>Pseudomonadati</taxon>
        <taxon>Pseudomonadota</taxon>
        <taxon>Alphaproteobacteria</taxon>
        <taxon>Sphingomonadales</taxon>
        <taxon>Erythrobacteraceae</taxon>
        <taxon>Croceicoccus</taxon>
    </lineage>
</organism>
<evidence type="ECO:0000256" key="4">
    <source>
        <dbReference type="ARBA" id="ARBA00023136"/>
    </source>
</evidence>
<dbReference type="Gene3D" id="3.30.1490.480">
    <property type="entry name" value="Endolytic murein transglycosylase"/>
    <property type="match status" value="1"/>
</dbReference>
<dbReference type="CDD" id="cd08010">
    <property type="entry name" value="MltG_like"/>
    <property type="match status" value="1"/>
</dbReference>
<evidence type="ECO:0000256" key="5">
    <source>
        <dbReference type="ARBA" id="ARBA00023239"/>
    </source>
</evidence>
<keyword evidence="3 7" id="KW-1133">Transmembrane helix</keyword>
<reference evidence="8 9" key="1">
    <citation type="submission" date="2023-09" db="EMBL/GenBank/DDBJ databases">
        <authorList>
            <person name="Rey-Velasco X."/>
        </authorList>
    </citation>
    <scope>NUCLEOTIDE SEQUENCE [LARGE SCALE GENOMIC DNA]</scope>
    <source>
        <strain evidence="8 9">F390</strain>
    </source>
</reference>
<dbReference type="PANTHER" id="PTHR30518">
    <property type="entry name" value="ENDOLYTIC MUREIN TRANSGLYCOSYLASE"/>
    <property type="match status" value="1"/>
</dbReference>
<evidence type="ECO:0000256" key="3">
    <source>
        <dbReference type="ARBA" id="ARBA00022989"/>
    </source>
</evidence>
<keyword evidence="5 7" id="KW-0456">Lyase</keyword>
<dbReference type="RefSeq" id="WP_311341736.1">
    <property type="nucleotide sequence ID" value="NZ_JAVRHS010000020.1"/>
</dbReference>
<evidence type="ECO:0000256" key="2">
    <source>
        <dbReference type="ARBA" id="ARBA00022692"/>
    </source>
</evidence>
<protein>
    <recommendedName>
        <fullName evidence="7">Endolytic murein transglycosylase</fullName>
        <ecNumber evidence="7">4.2.2.29</ecNumber>
    </recommendedName>
    <alternativeName>
        <fullName evidence="7">Peptidoglycan lytic transglycosylase</fullName>
    </alternativeName>
    <alternativeName>
        <fullName evidence="7">Peptidoglycan polymerization terminase</fullName>
    </alternativeName>
</protein>
<comment type="catalytic activity">
    <reaction evidence="7">
        <text>a peptidoglycan chain = a peptidoglycan chain with N-acetyl-1,6-anhydromuramyl-[peptide] at the reducing end + a peptidoglycan chain with N-acetylglucosamine at the non-reducing end.</text>
        <dbReference type="EC" id="4.2.2.29"/>
    </reaction>
</comment>
<name>A0ABU2ZLS3_9SPHN</name>
<keyword evidence="7" id="KW-0997">Cell inner membrane</keyword>
<dbReference type="Pfam" id="PF02618">
    <property type="entry name" value="YceG"/>
    <property type="match status" value="1"/>
</dbReference>
<comment type="similarity">
    <text evidence="7">Belongs to the transglycosylase MltG family.</text>
</comment>
<proteinExistence type="inferred from homology"/>
<accession>A0ABU2ZLS3</accession>
<evidence type="ECO:0000313" key="8">
    <source>
        <dbReference type="EMBL" id="MDT0577161.1"/>
    </source>
</evidence>
<evidence type="ECO:0000256" key="7">
    <source>
        <dbReference type="HAMAP-Rule" id="MF_02065"/>
    </source>
</evidence>
<dbReference type="NCBIfam" id="TIGR00247">
    <property type="entry name" value="endolytic transglycosylase MltG"/>
    <property type="match status" value="1"/>
</dbReference>
<sequence>MEERRRLRRWLAGGAAAIGLLLVVTAAIFAWGWYAKSPSEQDRAFVVRSGSSLSAVAGALEQDGIIGSRDGFVLRAKLFGSSAPVKAGEFLIPAGASPADIFGILQSGDVIRRFVTIPEGLPSILVHERLMAEPLLTGPVAVPAEGTILPDSYDFERGEPRAAVMARMQSAMTEFLGSAWPQRAASSAVANLAEAVTLASVVEKETGIPSERRMVAGLYSNRLKAGMRLQADPTIIYPLTKGKPLGRRILRSEIDAVNDFNTYSMAGLPKGPITNPGRASILAVLNPAPTEARYMVADGTGGHVFAETLAEHNANVRQWRRLRRQRGEM</sequence>
<dbReference type="Proteomes" id="UP001259803">
    <property type="component" value="Unassembled WGS sequence"/>
</dbReference>
<keyword evidence="6 7" id="KW-0961">Cell wall biogenesis/degradation</keyword>
<comment type="caution">
    <text evidence="8">The sequence shown here is derived from an EMBL/GenBank/DDBJ whole genome shotgun (WGS) entry which is preliminary data.</text>
</comment>
<dbReference type="PANTHER" id="PTHR30518:SF2">
    <property type="entry name" value="ENDOLYTIC MUREIN TRANSGLYCOSYLASE"/>
    <property type="match status" value="1"/>
</dbReference>
<evidence type="ECO:0000256" key="1">
    <source>
        <dbReference type="ARBA" id="ARBA00022475"/>
    </source>
</evidence>
<gene>
    <name evidence="7 8" type="primary">mltG</name>
    <name evidence="8" type="ORF">RM533_13410</name>
</gene>
<keyword evidence="9" id="KW-1185">Reference proteome</keyword>
<dbReference type="Gene3D" id="3.30.160.60">
    <property type="entry name" value="Classic Zinc Finger"/>
    <property type="match status" value="1"/>
</dbReference>
<keyword evidence="4 7" id="KW-0472">Membrane</keyword>
<feature type="transmembrane region" description="Helical" evidence="7">
    <location>
        <begin position="12"/>
        <end position="34"/>
    </location>
</feature>
<evidence type="ECO:0000256" key="6">
    <source>
        <dbReference type="ARBA" id="ARBA00023316"/>
    </source>
</evidence>
<dbReference type="EMBL" id="JAVRHS010000020">
    <property type="protein sequence ID" value="MDT0577161.1"/>
    <property type="molecule type" value="Genomic_DNA"/>
</dbReference>
<keyword evidence="2 7" id="KW-0812">Transmembrane</keyword>
<evidence type="ECO:0000313" key="9">
    <source>
        <dbReference type="Proteomes" id="UP001259803"/>
    </source>
</evidence>
<feature type="site" description="Important for catalytic activity" evidence="7">
    <location>
        <position position="205"/>
    </location>
</feature>
<comment type="subcellular location">
    <subcellularLocation>
        <location evidence="7">Cell inner membrane</location>
        <topology evidence="7">Single-pass membrane protein</topology>
    </subcellularLocation>
</comment>